<keyword evidence="7" id="KW-0560">Oxidoreductase</keyword>
<organism evidence="9 10">
    <name type="scientific">Aspergillus terreus</name>
    <dbReference type="NCBI Taxonomy" id="33178"/>
    <lineage>
        <taxon>Eukaryota</taxon>
        <taxon>Fungi</taxon>
        <taxon>Dikarya</taxon>
        <taxon>Ascomycota</taxon>
        <taxon>Pezizomycotina</taxon>
        <taxon>Eurotiomycetes</taxon>
        <taxon>Eurotiomycetidae</taxon>
        <taxon>Eurotiales</taxon>
        <taxon>Aspergillaceae</taxon>
        <taxon>Aspergillus</taxon>
        <taxon>Aspergillus subgen. Circumdati</taxon>
    </lineage>
</organism>
<dbReference type="InterPro" id="IPR023753">
    <property type="entry name" value="FAD/NAD-binding_dom"/>
</dbReference>
<accession>A0A5M3ZH60</accession>
<reference evidence="9 10" key="1">
    <citation type="submission" date="2020-01" db="EMBL/GenBank/DDBJ databases">
        <title>Aspergillus terreus IFO 6365 whole genome shotgun sequence.</title>
        <authorList>
            <person name="Kanamasa S."/>
            <person name="Takahashi H."/>
        </authorList>
    </citation>
    <scope>NUCLEOTIDE SEQUENCE [LARGE SCALE GENOMIC DNA]</scope>
    <source>
        <strain evidence="9 10">IFO 6365</strain>
    </source>
</reference>
<evidence type="ECO:0000256" key="3">
    <source>
        <dbReference type="ARBA" id="ARBA00010139"/>
    </source>
</evidence>
<feature type="domain" description="FAD/NAD(P)-binding" evidence="8">
    <location>
        <begin position="79"/>
        <end position="301"/>
    </location>
</feature>
<dbReference type="PRINTS" id="PR00411">
    <property type="entry name" value="PNDRDTASEI"/>
</dbReference>
<comment type="cofactor">
    <cofactor evidence="1">
        <name>FAD</name>
        <dbReference type="ChEBI" id="CHEBI:57692"/>
    </cofactor>
</comment>
<name>A0A5M3ZH60_ASPTE</name>
<protein>
    <recommendedName>
        <fullName evidence="8">FAD/NAD(P)-binding domain-containing protein</fullName>
    </recommendedName>
</protein>
<proteinExistence type="inferred from homology"/>
<keyword evidence="5" id="KW-0274">FAD</keyword>
<dbReference type="Gene3D" id="3.50.50.60">
    <property type="entry name" value="FAD/NAD(P)-binding domain"/>
    <property type="match status" value="3"/>
</dbReference>
<dbReference type="InterPro" id="IPR036188">
    <property type="entry name" value="FAD/NAD-bd_sf"/>
</dbReference>
<evidence type="ECO:0000313" key="10">
    <source>
        <dbReference type="Proteomes" id="UP000452235"/>
    </source>
</evidence>
<evidence type="ECO:0000256" key="2">
    <source>
        <dbReference type="ARBA" id="ARBA00004721"/>
    </source>
</evidence>
<gene>
    <name evidence="9" type="ORF">ATEIFO6365_0015011700</name>
</gene>
<dbReference type="SUPFAM" id="SSF51905">
    <property type="entry name" value="FAD/NAD(P)-binding domain"/>
    <property type="match status" value="3"/>
</dbReference>
<dbReference type="OrthoDB" id="66881at2759"/>
<evidence type="ECO:0000313" key="9">
    <source>
        <dbReference type="EMBL" id="GFF21546.1"/>
    </source>
</evidence>
<dbReference type="VEuPathDB" id="FungiDB:ATEG_10079"/>
<dbReference type="AlphaFoldDB" id="A0A5M3ZH60"/>
<dbReference type="GO" id="GO:0016491">
    <property type="term" value="F:oxidoreductase activity"/>
    <property type="evidence" value="ECO:0007669"/>
    <property type="project" value="UniProtKB-KW"/>
</dbReference>
<dbReference type="EMBL" id="BLJY01000015">
    <property type="protein sequence ID" value="GFF21546.1"/>
    <property type="molecule type" value="Genomic_DNA"/>
</dbReference>
<dbReference type="Pfam" id="PF07992">
    <property type="entry name" value="Pyr_redox_2"/>
    <property type="match status" value="1"/>
</dbReference>
<comment type="similarity">
    <text evidence="3">Belongs to the FAD-binding monooxygenase family.</text>
</comment>
<keyword evidence="6" id="KW-0521">NADP</keyword>
<dbReference type="PANTHER" id="PTHR43098:SF2">
    <property type="entry name" value="FAD-BINDING MONOOXYGENASE AUSB-RELATED"/>
    <property type="match status" value="1"/>
</dbReference>
<keyword evidence="4" id="KW-0285">Flavoprotein</keyword>
<sequence>MTIPFSPNSEQINVSSVPATQAEVQVEYTLRTKADAIERTSQSNRLKDLAKDPWLRTTGNRHANSGTEIPSSEQTKSARILVVGAGYGGLLFAVRLLQSGFCLGEILLVDAAGGFGGTWYWNRYPGLMCDIESYIYMPLLEETGHIPSRKYVPGEELRGHAERIAEKWKLHTQTLFRTTISCLTWDENKTQWIATASQSNSESQESNSFVISADFAILANGTLSKPKIPDLPGVDDFAGHVFHTARWDYDYTGGSPSIPVMDRLKTKRVGVIGTGSTAVQVIPQLARWAGELTVFQRTPVAVGLQENQETDRIWWSEEIDKVGPGWQRKRCENFNAFITDTRQEKLEEVMKEDLVQDGWTRFPSFSAAIGGAHNLQPDFLQLVVKVDEERQKTARQHIKTTVHDPATAEALLNSTYSWCKRPCFHQGYYETYNLPHVKLVNTAGEGVTELTRGGVLLDGKEYELDLIVLATGYDIGSLCPADRAQISVRGRKGHLMSQKWAAGPATFHGVMTRDFPNLFFPGTSQAGVTANQSYMFDRAAEHVSYIIRQAYNHVAAGFANPKVCVEPSQEAEDWWTMETVARAKAFAATKICGSGSYTISARSGGSGNVDKTARHMPWGEGMASYVKILEEWRKKGDMDGLEIAWKGT</sequence>
<evidence type="ECO:0000256" key="5">
    <source>
        <dbReference type="ARBA" id="ARBA00022827"/>
    </source>
</evidence>
<comment type="pathway">
    <text evidence="2">Secondary metabolite biosynthesis; terpenoid biosynthesis.</text>
</comment>
<dbReference type="InterPro" id="IPR050775">
    <property type="entry name" value="FAD-binding_Monooxygenases"/>
</dbReference>
<evidence type="ECO:0000259" key="8">
    <source>
        <dbReference type="Pfam" id="PF07992"/>
    </source>
</evidence>
<evidence type="ECO:0000256" key="4">
    <source>
        <dbReference type="ARBA" id="ARBA00022630"/>
    </source>
</evidence>
<dbReference type="Proteomes" id="UP000452235">
    <property type="component" value="Unassembled WGS sequence"/>
</dbReference>
<dbReference type="PANTHER" id="PTHR43098">
    <property type="entry name" value="L-ORNITHINE N(5)-MONOOXYGENASE-RELATED"/>
    <property type="match status" value="1"/>
</dbReference>
<evidence type="ECO:0000256" key="1">
    <source>
        <dbReference type="ARBA" id="ARBA00001974"/>
    </source>
</evidence>
<keyword evidence="10" id="KW-1185">Reference proteome</keyword>
<evidence type="ECO:0000256" key="7">
    <source>
        <dbReference type="ARBA" id="ARBA00023002"/>
    </source>
</evidence>
<comment type="caution">
    <text evidence="9">The sequence shown here is derived from an EMBL/GenBank/DDBJ whole genome shotgun (WGS) entry which is preliminary data.</text>
</comment>
<evidence type="ECO:0000256" key="6">
    <source>
        <dbReference type="ARBA" id="ARBA00022857"/>
    </source>
</evidence>